<sequence>MFEIWYVSIGLAIVSIVFSIFIIYEFANLRGIASSKITRIFVFISVILLLDGLSNLIAFSMWSGNRDPYYVYPALSIAIFSTAGIILLYYYISRV</sequence>
<dbReference type="STRING" id="1160895.CM19_08230"/>
<feature type="transmembrane region" description="Helical" evidence="1">
    <location>
        <begin position="39"/>
        <end position="63"/>
    </location>
</feature>
<accession>A0A031LPE2</accession>
<keyword evidence="3" id="KW-1185">Reference proteome</keyword>
<dbReference type="EMBL" id="JFZT01000045">
    <property type="protein sequence ID" value="EZQ04693.1"/>
    <property type="molecule type" value="Genomic_DNA"/>
</dbReference>
<reference evidence="2 3" key="1">
    <citation type="submission" date="2014-03" db="EMBL/GenBank/DDBJ databases">
        <title>Draft genome sequence of the novel thermoacidophilic archaea Acidianus copahuensis ALE1 strain, isolated from Copahue volcanic area in Neuquen Argentina.</title>
        <authorList>
            <person name="Urbieta M.S."/>
            <person name="Rascovan N."/>
            <person name="Castro C."/>
            <person name="Revale S."/>
            <person name="Giaveno M.A."/>
            <person name="Vazquez M.P."/>
            <person name="Donati E.R."/>
        </authorList>
    </citation>
    <scope>NUCLEOTIDE SEQUENCE [LARGE SCALE GENOMIC DNA]</scope>
    <source>
        <strain evidence="2 3">ALE1</strain>
    </source>
</reference>
<dbReference type="AlphaFoldDB" id="A0A031LPE2"/>
<dbReference type="OrthoDB" id="44221at2157"/>
<feature type="transmembrane region" description="Helical" evidence="1">
    <location>
        <begin position="69"/>
        <end position="92"/>
    </location>
</feature>
<keyword evidence="1" id="KW-1133">Transmembrane helix</keyword>
<organism evidence="2 3">
    <name type="scientific">Candidatus Acidianus copahuensis</name>
    <dbReference type="NCBI Taxonomy" id="1160895"/>
    <lineage>
        <taxon>Archaea</taxon>
        <taxon>Thermoproteota</taxon>
        <taxon>Thermoprotei</taxon>
        <taxon>Sulfolobales</taxon>
        <taxon>Sulfolobaceae</taxon>
        <taxon>Acidianus</taxon>
    </lineage>
</organism>
<comment type="caution">
    <text evidence="2">The sequence shown here is derived from an EMBL/GenBank/DDBJ whole genome shotgun (WGS) entry which is preliminary data.</text>
</comment>
<proteinExistence type="predicted"/>
<keyword evidence="1" id="KW-0812">Transmembrane</keyword>
<evidence type="ECO:0000313" key="2">
    <source>
        <dbReference type="EMBL" id="EZQ04693.1"/>
    </source>
</evidence>
<feature type="transmembrane region" description="Helical" evidence="1">
    <location>
        <begin position="6"/>
        <end position="27"/>
    </location>
</feature>
<protein>
    <submittedName>
        <fullName evidence="2">Uncharacterized protein</fullName>
    </submittedName>
</protein>
<gene>
    <name evidence="2" type="ORF">CM19_08230</name>
</gene>
<keyword evidence="1" id="KW-0472">Membrane</keyword>
<name>A0A031LPE2_9CREN</name>
<evidence type="ECO:0000256" key="1">
    <source>
        <dbReference type="SAM" id="Phobius"/>
    </source>
</evidence>
<evidence type="ECO:0000313" key="3">
    <source>
        <dbReference type="Proteomes" id="UP000024332"/>
    </source>
</evidence>
<dbReference type="Proteomes" id="UP000024332">
    <property type="component" value="Unassembled WGS sequence"/>
</dbReference>